<dbReference type="PANTHER" id="PTHR35788:SF1">
    <property type="entry name" value="EXPORTED PROTEIN"/>
    <property type="match status" value="1"/>
</dbReference>
<sequence length="264" mass="30311">MKQVWQNLKKSLRPNIKYAQSLVKGYPFRYANSQTPDGAELYMHKWIEFSTPIPDRGTTEIRANRIWNLQLAAKRINFLNLAPQQIFSFSDRIGNPTKSNGFREAPTFVRGQIKNDIGGGLCLLATNVFNTFLYGGCQILERHSHSIDAYGESRFYKLGQDAAVAYGYKDLIIRNHSQIPLQLRLTVLEQENRVESSLWGSAPKPWQVKVESHVIEKISPPDPQHLSGWVVETSRYIHEIEIAHSPSWQRNYETISFYSPCIKS</sequence>
<name>A0A2W4WT54_9CYAN</name>
<accession>A0A2W4WT54</accession>
<reference evidence="1 2" key="1">
    <citation type="submission" date="2018-04" db="EMBL/GenBank/DDBJ databases">
        <authorList>
            <person name="Go L.Y."/>
            <person name="Mitchell J.A."/>
        </authorList>
    </citation>
    <scope>NUCLEOTIDE SEQUENCE [LARGE SCALE GENOMIC DNA]</scope>
    <source>
        <strain evidence="1">ULC066bin1</strain>
    </source>
</reference>
<protein>
    <recommendedName>
        <fullName evidence="3">Vancomycin resistance protein</fullName>
    </recommendedName>
</protein>
<reference evidence="1 2" key="2">
    <citation type="submission" date="2018-06" db="EMBL/GenBank/DDBJ databases">
        <title>Metagenomic assembly of (sub)arctic Cyanobacteria and their associated microbiome from non-axenic cultures.</title>
        <authorList>
            <person name="Baurain D."/>
        </authorList>
    </citation>
    <scope>NUCLEOTIDE SEQUENCE [LARGE SCALE GENOMIC DNA]</scope>
    <source>
        <strain evidence="1">ULC066bin1</strain>
    </source>
</reference>
<proteinExistence type="predicted"/>
<evidence type="ECO:0000313" key="2">
    <source>
        <dbReference type="Proteomes" id="UP000249467"/>
    </source>
</evidence>
<dbReference type="EMBL" id="QBML01000001">
    <property type="protein sequence ID" value="PZO45029.1"/>
    <property type="molecule type" value="Genomic_DNA"/>
</dbReference>
<evidence type="ECO:0008006" key="3">
    <source>
        <dbReference type="Google" id="ProtNLM"/>
    </source>
</evidence>
<gene>
    <name evidence="1" type="ORF">DCF19_00605</name>
</gene>
<dbReference type="InterPro" id="IPR007391">
    <property type="entry name" value="Vancomycin_resist_VanW"/>
</dbReference>
<dbReference type="PANTHER" id="PTHR35788">
    <property type="entry name" value="EXPORTED PROTEIN-RELATED"/>
    <property type="match status" value="1"/>
</dbReference>
<evidence type="ECO:0000313" key="1">
    <source>
        <dbReference type="EMBL" id="PZO45029.1"/>
    </source>
</evidence>
<dbReference type="Proteomes" id="UP000249467">
    <property type="component" value="Unassembled WGS sequence"/>
</dbReference>
<dbReference type="AlphaFoldDB" id="A0A2W4WT54"/>
<dbReference type="Pfam" id="PF04294">
    <property type="entry name" value="VanW"/>
    <property type="match status" value="1"/>
</dbReference>
<comment type="caution">
    <text evidence="1">The sequence shown here is derived from an EMBL/GenBank/DDBJ whole genome shotgun (WGS) entry which is preliminary data.</text>
</comment>
<organism evidence="1 2">
    <name type="scientific">Pseudanabaena frigida</name>
    <dbReference type="NCBI Taxonomy" id="945775"/>
    <lineage>
        <taxon>Bacteria</taxon>
        <taxon>Bacillati</taxon>
        <taxon>Cyanobacteriota</taxon>
        <taxon>Cyanophyceae</taxon>
        <taxon>Pseudanabaenales</taxon>
        <taxon>Pseudanabaenaceae</taxon>
        <taxon>Pseudanabaena</taxon>
    </lineage>
</organism>
<dbReference type="InterPro" id="IPR052913">
    <property type="entry name" value="Glycopeptide_resist_protein"/>
</dbReference>